<dbReference type="PANTHER" id="PTHR11937">
    <property type="entry name" value="ACTIN"/>
    <property type="match status" value="1"/>
</dbReference>
<comment type="caution">
    <text evidence="1">The sequence shown here is derived from an EMBL/GenBank/DDBJ whole genome shotgun (WGS) entry which is preliminary data.</text>
</comment>
<dbReference type="EMBL" id="JAOYFB010000038">
    <property type="protein sequence ID" value="KAK4028259.1"/>
    <property type="molecule type" value="Genomic_DNA"/>
</dbReference>
<proteinExistence type="predicted"/>
<dbReference type="Gene3D" id="3.90.640.10">
    <property type="entry name" value="Actin, Chain A, domain 4"/>
    <property type="match status" value="1"/>
</dbReference>
<protein>
    <recommendedName>
        <fullName evidence="3">Actin-related protein 8</fullName>
    </recommendedName>
</protein>
<accession>A0ABR0AT25</accession>
<dbReference type="InterPro" id="IPR004000">
    <property type="entry name" value="Actin"/>
</dbReference>
<reference evidence="1 2" key="1">
    <citation type="journal article" date="2023" name="Nucleic Acids Res.">
        <title>The hologenome of Daphnia magna reveals possible DNA methylation and microbiome-mediated evolution of the host genome.</title>
        <authorList>
            <person name="Chaturvedi A."/>
            <person name="Li X."/>
            <person name="Dhandapani V."/>
            <person name="Marshall H."/>
            <person name="Kissane S."/>
            <person name="Cuenca-Cambronero M."/>
            <person name="Asole G."/>
            <person name="Calvet F."/>
            <person name="Ruiz-Romero M."/>
            <person name="Marangio P."/>
            <person name="Guigo R."/>
            <person name="Rago D."/>
            <person name="Mirbahai L."/>
            <person name="Eastwood N."/>
            <person name="Colbourne J.K."/>
            <person name="Zhou J."/>
            <person name="Mallon E."/>
            <person name="Orsini L."/>
        </authorList>
    </citation>
    <scope>NUCLEOTIDE SEQUENCE [LARGE SCALE GENOMIC DNA]</scope>
    <source>
        <strain evidence="1">LRV0_1</strain>
    </source>
</reference>
<dbReference type="SUPFAM" id="SSF53067">
    <property type="entry name" value="Actin-like ATPase domain"/>
    <property type="match status" value="1"/>
</dbReference>
<gene>
    <name evidence="1" type="ORF">OUZ56_017539</name>
</gene>
<dbReference type="Pfam" id="PF00022">
    <property type="entry name" value="Actin"/>
    <property type="match status" value="1"/>
</dbReference>
<evidence type="ECO:0008006" key="3">
    <source>
        <dbReference type="Google" id="ProtNLM"/>
    </source>
</evidence>
<organism evidence="1 2">
    <name type="scientific">Daphnia magna</name>
    <dbReference type="NCBI Taxonomy" id="35525"/>
    <lineage>
        <taxon>Eukaryota</taxon>
        <taxon>Metazoa</taxon>
        <taxon>Ecdysozoa</taxon>
        <taxon>Arthropoda</taxon>
        <taxon>Crustacea</taxon>
        <taxon>Branchiopoda</taxon>
        <taxon>Diplostraca</taxon>
        <taxon>Cladocera</taxon>
        <taxon>Anomopoda</taxon>
        <taxon>Daphniidae</taxon>
        <taxon>Daphnia</taxon>
    </lineage>
</organism>
<dbReference type="InterPro" id="IPR043129">
    <property type="entry name" value="ATPase_NBD"/>
</dbReference>
<name>A0ABR0AT25_9CRUS</name>
<keyword evidence="2" id="KW-1185">Reference proteome</keyword>
<sequence length="307" mass="34919">MLLEIRCYMLILMTNLTSGNYLGPLYYILARNPKKRIEGLFWSFLTFTIDFSLKSFPYKECQPQHPLDSALLTRIKEGYCHLNLDFCGLRDVNFVVERPGVATLRYHIKIGDELLTSVANASGDPEDPYDANYLRVTSRRAHKEALENQSTSTASMDAIDNSTNAGGQGEEDLVVDSLAADAAPDDLPQQQLLYSLDQVILHSIERCSSNDMKRRMYSCILLVGGGAKFEGLSTWLHNRLLLQIPFQFRPEQTEIIVGPKEMDPSMVAWKGAAIMSCLESTQELWIRPTEWKKIGVRLLRERAPFYW</sequence>
<dbReference type="Proteomes" id="UP001234178">
    <property type="component" value="Unassembled WGS sequence"/>
</dbReference>
<evidence type="ECO:0000313" key="2">
    <source>
        <dbReference type="Proteomes" id="UP001234178"/>
    </source>
</evidence>
<dbReference type="Gene3D" id="3.30.420.40">
    <property type="match status" value="2"/>
</dbReference>
<evidence type="ECO:0000313" key="1">
    <source>
        <dbReference type="EMBL" id="KAK4028259.1"/>
    </source>
</evidence>